<dbReference type="GO" id="GO:0008270">
    <property type="term" value="F:zinc ion binding"/>
    <property type="evidence" value="ECO:0007669"/>
    <property type="project" value="UniProtKB-KW"/>
</dbReference>
<evidence type="ECO:0000256" key="1">
    <source>
        <dbReference type="PROSITE-ProRule" id="PRU00047"/>
    </source>
</evidence>
<dbReference type="EMBL" id="KZ613485">
    <property type="protein sequence ID" value="PMD20407.1"/>
    <property type="molecule type" value="Genomic_DNA"/>
</dbReference>
<dbReference type="InterPro" id="IPR014811">
    <property type="entry name" value="ArgoL1"/>
</dbReference>
<dbReference type="Pfam" id="PF08699">
    <property type="entry name" value="ArgoL1"/>
    <property type="match status" value="1"/>
</dbReference>
<dbReference type="InterPro" id="IPR001878">
    <property type="entry name" value="Znf_CCHC"/>
</dbReference>
<feature type="domain" description="CCHC-type" evidence="3">
    <location>
        <begin position="33"/>
        <end position="47"/>
    </location>
</feature>
<protein>
    <recommendedName>
        <fullName evidence="3">CCHC-type domain-containing protein</fullName>
    </recommendedName>
</protein>
<dbReference type="SMART" id="SM01163">
    <property type="entry name" value="DUF1785"/>
    <property type="match status" value="1"/>
</dbReference>
<organism evidence="4 5">
    <name type="scientific">Hyaloscypha hepaticicola</name>
    <dbReference type="NCBI Taxonomy" id="2082293"/>
    <lineage>
        <taxon>Eukaryota</taxon>
        <taxon>Fungi</taxon>
        <taxon>Dikarya</taxon>
        <taxon>Ascomycota</taxon>
        <taxon>Pezizomycotina</taxon>
        <taxon>Leotiomycetes</taxon>
        <taxon>Helotiales</taxon>
        <taxon>Hyaloscyphaceae</taxon>
        <taxon>Hyaloscypha</taxon>
    </lineage>
</organism>
<dbReference type="STRING" id="1745343.A0A2J6Q2A6"/>
<dbReference type="Proteomes" id="UP000235672">
    <property type="component" value="Unassembled WGS sequence"/>
</dbReference>
<evidence type="ECO:0000313" key="4">
    <source>
        <dbReference type="EMBL" id="PMD20407.1"/>
    </source>
</evidence>
<proteinExistence type="predicted"/>
<dbReference type="PANTHER" id="PTHR22891">
    <property type="entry name" value="EUKARYOTIC TRANSLATION INITIATION FACTOR 2C"/>
    <property type="match status" value="1"/>
</dbReference>
<evidence type="ECO:0000313" key="5">
    <source>
        <dbReference type="Proteomes" id="UP000235672"/>
    </source>
</evidence>
<dbReference type="GO" id="GO:0003676">
    <property type="term" value="F:nucleic acid binding"/>
    <property type="evidence" value="ECO:0007669"/>
    <property type="project" value="InterPro"/>
</dbReference>
<feature type="compositionally biased region" description="Polar residues" evidence="2">
    <location>
        <begin position="127"/>
        <end position="146"/>
    </location>
</feature>
<dbReference type="AlphaFoldDB" id="A0A2J6Q2A6"/>
<keyword evidence="1" id="KW-0863">Zinc-finger</keyword>
<feature type="region of interest" description="Disordered" evidence="2">
    <location>
        <begin position="95"/>
        <end position="171"/>
    </location>
</feature>
<reference evidence="4 5" key="1">
    <citation type="submission" date="2016-05" db="EMBL/GenBank/DDBJ databases">
        <title>A degradative enzymes factory behind the ericoid mycorrhizal symbiosis.</title>
        <authorList>
            <consortium name="DOE Joint Genome Institute"/>
            <person name="Martino E."/>
            <person name="Morin E."/>
            <person name="Grelet G."/>
            <person name="Kuo A."/>
            <person name="Kohler A."/>
            <person name="Daghino S."/>
            <person name="Barry K."/>
            <person name="Choi C."/>
            <person name="Cichocki N."/>
            <person name="Clum A."/>
            <person name="Copeland A."/>
            <person name="Hainaut M."/>
            <person name="Haridas S."/>
            <person name="Labutti K."/>
            <person name="Lindquist E."/>
            <person name="Lipzen A."/>
            <person name="Khouja H.-R."/>
            <person name="Murat C."/>
            <person name="Ohm R."/>
            <person name="Olson A."/>
            <person name="Spatafora J."/>
            <person name="Veneault-Fourrey C."/>
            <person name="Henrissat B."/>
            <person name="Grigoriev I."/>
            <person name="Martin F."/>
            <person name="Perotto S."/>
        </authorList>
    </citation>
    <scope>NUCLEOTIDE SEQUENCE [LARGE SCALE GENOMIC DNA]</scope>
    <source>
        <strain evidence="4 5">UAMH 7357</strain>
    </source>
</reference>
<accession>A0A2J6Q2A6</accession>
<keyword evidence="5" id="KW-1185">Reference proteome</keyword>
<evidence type="ECO:0000256" key="2">
    <source>
        <dbReference type="SAM" id="MobiDB-lite"/>
    </source>
</evidence>
<dbReference type="Gene3D" id="2.170.260.10">
    <property type="entry name" value="paz domain"/>
    <property type="match status" value="1"/>
</dbReference>
<gene>
    <name evidence="4" type="ORF">NA56DRAFT_689863</name>
</gene>
<keyword evidence="1" id="KW-0479">Metal-binding</keyword>
<name>A0A2J6Q2A6_9HELO</name>
<dbReference type="PROSITE" id="PS50158">
    <property type="entry name" value="ZF_CCHC"/>
    <property type="match status" value="1"/>
</dbReference>
<keyword evidence="1" id="KW-0862">Zinc</keyword>
<sequence>MSGLAPLCTKCQDNGHPLRGCVKPWPFCDAQLCDRCAKKGHEAKACPTHEKLNMACGTCGHEGHHRTNDCPISDKTNEEHVKQWTKLKYEAQKAATEKKVQNAQKSMQRTGQPGSHRSQGLALRPQGTPSSDPSTGQAKRTSSSQPGKPIFTRVNDRRLPTSNTPEQKEKEEWAKHNLELADFTSVTLTAAQKKEAKKITTNSFKVKIDNDVRIHKYRIVLGQVDNRDVKKRETKRAMIRDILREAPPDATTWVTDYFGHIISVGKLYDRFGDFDDEAWSVKHQRPLPGGDKWATVDSTIFYEGMLKVAKVKEYINPNLPRDPNYFPEEDFRILNLLSWKHIYDLRNPTRLPIFTIGKKFYVDNPANIAGQLFNSGPQGQPRKAICEVKRGFFSSMRPGNGSLLLNVNPTTTAFFPQINLHEWITRRSADVGHGLSWANIWKELKDLRVTFSGDEIDKPRVIHSIGGLVTDESFEYEGQERTVYFHMKQEYARLGHFNPDARCVSVGFIPETSNDIWFPADKLTIIANQPFHGKMTGDMTAQIIKFAAQNPDFNQARISEHARVPLGITNASGKSSKIYSSFGLSVEETLLKIYSRNLPTPEISFWDSKNKAEFSHNIIQHSKYSEYKKDPDNKRWVGPNGQKKEPRDTASWDLKCVSTDQNKTFLEVAKHPKQLLVINVCNSTESKYLTAKSDAVTKFAKNLVNCLRDYGIRLSPQNSHSIRNIRTIGSQQNQTLEMKRTQFCANLNAAWNALCPPNSQAAAAPKLAVVALAGADAGVYADL</sequence>
<dbReference type="OrthoDB" id="3564976at2759"/>
<feature type="compositionally biased region" description="Polar residues" evidence="2">
    <location>
        <begin position="101"/>
        <end position="118"/>
    </location>
</feature>
<dbReference type="InterPro" id="IPR036085">
    <property type="entry name" value="PAZ_dom_sf"/>
</dbReference>
<dbReference type="SUPFAM" id="SSF101690">
    <property type="entry name" value="PAZ domain"/>
    <property type="match status" value="1"/>
</dbReference>
<evidence type="ECO:0000259" key="3">
    <source>
        <dbReference type="PROSITE" id="PS50158"/>
    </source>
</evidence>